<dbReference type="InterPro" id="IPR050237">
    <property type="entry name" value="ATP-dep_AMP-bd_enzyme"/>
</dbReference>
<name>A0A420WLF8_9PROT</name>
<dbReference type="InterPro" id="IPR020845">
    <property type="entry name" value="AMP-binding_CS"/>
</dbReference>
<feature type="domain" description="AMP-binding enzyme C-terminal" evidence="2">
    <location>
        <begin position="430"/>
        <end position="503"/>
    </location>
</feature>
<feature type="domain" description="AMP-dependent synthetase/ligase" evidence="1">
    <location>
        <begin position="24"/>
        <end position="374"/>
    </location>
</feature>
<evidence type="ECO:0000259" key="1">
    <source>
        <dbReference type="Pfam" id="PF00501"/>
    </source>
</evidence>
<dbReference type="Pfam" id="PF13193">
    <property type="entry name" value="AMP-binding_C"/>
    <property type="match status" value="1"/>
</dbReference>
<dbReference type="AlphaFoldDB" id="A0A420WLF8"/>
<organism evidence="3 4">
    <name type="scientific">Litorimonas taeanensis</name>
    <dbReference type="NCBI Taxonomy" id="568099"/>
    <lineage>
        <taxon>Bacteria</taxon>
        <taxon>Pseudomonadati</taxon>
        <taxon>Pseudomonadota</taxon>
        <taxon>Alphaproteobacteria</taxon>
        <taxon>Maricaulales</taxon>
        <taxon>Robiginitomaculaceae</taxon>
    </lineage>
</organism>
<reference evidence="3 4" key="1">
    <citation type="submission" date="2018-10" db="EMBL/GenBank/DDBJ databases">
        <title>Genomic Encyclopedia of Type Strains, Phase IV (KMG-IV): sequencing the most valuable type-strain genomes for metagenomic binning, comparative biology and taxonomic classification.</title>
        <authorList>
            <person name="Goeker M."/>
        </authorList>
    </citation>
    <scope>NUCLEOTIDE SEQUENCE [LARGE SCALE GENOMIC DNA]</scope>
    <source>
        <strain evidence="3 4">DSM 22008</strain>
    </source>
</reference>
<evidence type="ECO:0000259" key="2">
    <source>
        <dbReference type="Pfam" id="PF13193"/>
    </source>
</evidence>
<keyword evidence="4" id="KW-1185">Reference proteome</keyword>
<dbReference type="EMBL" id="RBII01000001">
    <property type="protein sequence ID" value="RKQ71881.1"/>
    <property type="molecule type" value="Genomic_DNA"/>
</dbReference>
<dbReference type="OrthoDB" id="6187882at2"/>
<dbReference type="RefSeq" id="WP_121100477.1">
    <property type="nucleotide sequence ID" value="NZ_RBII01000001.1"/>
</dbReference>
<dbReference type="PROSITE" id="PS00455">
    <property type="entry name" value="AMP_BINDING"/>
    <property type="match status" value="1"/>
</dbReference>
<dbReference type="Gene3D" id="3.30.300.30">
    <property type="match status" value="1"/>
</dbReference>
<dbReference type="Gene3D" id="3.40.50.12780">
    <property type="entry name" value="N-terminal domain of ligase-like"/>
    <property type="match status" value="1"/>
</dbReference>
<dbReference type="PANTHER" id="PTHR43767">
    <property type="entry name" value="LONG-CHAIN-FATTY-ACID--COA LIGASE"/>
    <property type="match status" value="1"/>
</dbReference>
<sequence>MSNLIQSTNPLLPDIFALHGKWRASKPAVVSDDETLNWKAFNTRINQVAHGLSEMGLKKGDRVIVLMSNGLPMMECLFGIMMGGFVSAPLNVSVSDDAIANMINDSQAKAIIATPEHCSRLEAMANALPGMANKNRICTGPAREGWKPYKAWRDTQPNTRPDTQIDPDDYLNIIYSSGTTGQPKGIVHTHRGRRDWAYDLSIALRYNSGSRFLVTIGLYSNITWVGLLCTMLAGGTVLINGKFDAETLWQKIEAENITHLSMVPVMYERMMAVENAGYDASSMQGMMSAGSPLRKPVKSALFERFSCGIIELYGLTEGVITTLDPEDAADRLSSVGLPLIGTDLKILDDSDSECPSGKAGEIVANGRIVMPEYFNRPDATRAAQWIDSDGVHWLRTGDIGYLDEMGYLYIVDRKKDMILSGGQNIYPQDIETVLLSHEDIQDAAVIGVKSEKWGETPLAIIVPKIKNVDAESLRIWTNNQLGKQQRITGVDLIDEIPRNPNGKILKRELRESYKGRVFD</sequence>
<dbReference type="InterPro" id="IPR025110">
    <property type="entry name" value="AMP-bd_C"/>
</dbReference>
<gene>
    <name evidence="3" type="ORF">DES40_1213</name>
</gene>
<dbReference type="InParanoid" id="A0A420WLF8"/>
<dbReference type="Proteomes" id="UP000282211">
    <property type="component" value="Unassembled WGS sequence"/>
</dbReference>
<proteinExistence type="predicted"/>
<dbReference type="SUPFAM" id="SSF56801">
    <property type="entry name" value="Acetyl-CoA synthetase-like"/>
    <property type="match status" value="1"/>
</dbReference>
<dbReference type="InterPro" id="IPR045851">
    <property type="entry name" value="AMP-bd_C_sf"/>
</dbReference>
<keyword evidence="3" id="KW-0436">Ligase</keyword>
<dbReference type="InterPro" id="IPR042099">
    <property type="entry name" value="ANL_N_sf"/>
</dbReference>
<comment type="caution">
    <text evidence="3">The sequence shown here is derived from an EMBL/GenBank/DDBJ whole genome shotgun (WGS) entry which is preliminary data.</text>
</comment>
<dbReference type="PANTHER" id="PTHR43767:SF1">
    <property type="entry name" value="NONRIBOSOMAL PEPTIDE SYNTHASE PES1 (EUROFUNG)-RELATED"/>
    <property type="match status" value="1"/>
</dbReference>
<evidence type="ECO:0000313" key="4">
    <source>
        <dbReference type="Proteomes" id="UP000282211"/>
    </source>
</evidence>
<accession>A0A420WLF8</accession>
<protein>
    <submittedName>
        <fullName evidence="3">Acyl-CoA synthetase (AMP-forming)/AMP-acid ligase II</fullName>
    </submittedName>
</protein>
<evidence type="ECO:0000313" key="3">
    <source>
        <dbReference type="EMBL" id="RKQ71881.1"/>
    </source>
</evidence>
<dbReference type="InterPro" id="IPR000873">
    <property type="entry name" value="AMP-dep_synth/lig_dom"/>
</dbReference>
<dbReference type="GO" id="GO:0016878">
    <property type="term" value="F:acid-thiol ligase activity"/>
    <property type="evidence" value="ECO:0007669"/>
    <property type="project" value="UniProtKB-ARBA"/>
</dbReference>
<dbReference type="Pfam" id="PF00501">
    <property type="entry name" value="AMP-binding"/>
    <property type="match status" value="1"/>
</dbReference>